<feature type="region of interest" description="Disordered" evidence="1">
    <location>
        <begin position="400"/>
        <end position="425"/>
    </location>
</feature>
<evidence type="ECO:0000313" key="3">
    <source>
        <dbReference type="Proteomes" id="UP000747542"/>
    </source>
</evidence>
<sequence>MAQVQSGKEENVNGGKRGGIQILIHSKKQITSVDTLPRPARPHSNGALWDNGRSGRGDAASHSKFSENIVIQSHKDETRPSNSMNLQNIENQREESIFMPEIASSSELTPSSVLRLTKHPETDKLSVHSLSITEDKVINKNTYDEELVLENREESNIDTSPVNNKPKRRRGRPRKGECSADKGDDVLHTCKRIVKTKSRTVIQPGECNCVCNHLIRDGNRENSIYQDIASDSAPENIVQEQNTSISSRKRLEGNFEHVKDYVCASLRVRDPYKPWRKNHEVVNGKAIVPEYKIQAFERHKRSMEMQASQRYSVFHTWESVLACKNRVEEETRSKYNLYSRTNTFKDDKPKPYKRVLFELKRSKGDAVVVPCSGVPLMWIGNQVYTCHLGKPRFKTKTKLSLAKKNHQQVDDFDSDRPKKNTPSKKVGCPATFSVTKIARFPDFELTDESKCRSTVSAELRNAWTKTPEKVRYYIEYHVKRPRLEDHQGHIFNKTGSAKFQEPIDPRIIQKIRDLSYEGVTEMRHMMEHISSFIREEIFKDCQLPPPERRRYNPSVQDYRNTMKRARLELQRAGRSVVEIQCSSLIKDLGEAIRTTCNEEYLNQLKELLTQLLTTVRDGAPLDPYLACQPKTTAQLTTGSVKKRKPKRIKPDVSVTPSAVTKSRYSFYTSQPEQATQVELPQDPETQLDGVTQIYYYQQMAPGEEVYGTEVVDSAV</sequence>
<proteinExistence type="predicted"/>
<dbReference type="PANTHER" id="PTHR47456">
    <property type="entry name" value="PHD-TYPE DOMAIN-CONTAINING PROTEIN"/>
    <property type="match status" value="1"/>
</dbReference>
<feature type="non-terminal residue" evidence="2">
    <location>
        <position position="715"/>
    </location>
</feature>
<keyword evidence="3" id="KW-1185">Reference proteome</keyword>
<protein>
    <submittedName>
        <fullName evidence="2">Calcium-responsive transcription factor-like 2</fullName>
    </submittedName>
</protein>
<evidence type="ECO:0000313" key="2">
    <source>
        <dbReference type="EMBL" id="KAG7157677.1"/>
    </source>
</evidence>
<accession>A0A8J5JGC6</accession>
<dbReference type="GO" id="GO:0003700">
    <property type="term" value="F:DNA-binding transcription factor activity"/>
    <property type="evidence" value="ECO:0007669"/>
    <property type="project" value="InterPro"/>
</dbReference>
<name>A0A8J5JGC6_HOMAM</name>
<dbReference type="InterPro" id="IPR029309">
    <property type="entry name" value="CaRF"/>
</dbReference>
<dbReference type="AlphaFoldDB" id="A0A8J5JGC6"/>
<feature type="region of interest" description="Disordered" evidence="1">
    <location>
        <begin position="31"/>
        <end position="61"/>
    </location>
</feature>
<feature type="region of interest" description="Disordered" evidence="1">
    <location>
        <begin position="152"/>
        <end position="181"/>
    </location>
</feature>
<reference evidence="2" key="1">
    <citation type="journal article" date="2021" name="Sci. Adv.">
        <title>The American lobster genome reveals insights on longevity, neural, and immune adaptations.</title>
        <authorList>
            <person name="Polinski J.M."/>
            <person name="Zimin A.V."/>
            <person name="Clark K.F."/>
            <person name="Kohn A.B."/>
            <person name="Sadowski N."/>
            <person name="Timp W."/>
            <person name="Ptitsyn A."/>
            <person name="Khanna P."/>
            <person name="Romanova D.Y."/>
            <person name="Williams P."/>
            <person name="Greenwood S.J."/>
            <person name="Moroz L.L."/>
            <person name="Walt D.R."/>
            <person name="Bodnar A.G."/>
        </authorList>
    </citation>
    <scope>NUCLEOTIDE SEQUENCE</scope>
    <source>
        <strain evidence="2">GMGI-L3</strain>
    </source>
</reference>
<comment type="caution">
    <text evidence="2">The sequence shown here is derived from an EMBL/GenBank/DDBJ whole genome shotgun (WGS) entry which is preliminary data.</text>
</comment>
<organism evidence="2 3">
    <name type="scientific">Homarus americanus</name>
    <name type="common">American lobster</name>
    <dbReference type="NCBI Taxonomy" id="6706"/>
    <lineage>
        <taxon>Eukaryota</taxon>
        <taxon>Metazoa</taxon>
        <taxon>Ecdysozoa</taxon>
        <taxon>Arthropoda</taxon>
        <taxon>Crustacea</taxon>
        <taxon>Multicrustacea</taxon>
        <taxon>Malacostraca</taxon>
        <taxon>Eumalacostraca</taxon>
        <taxon>Eucarida</taxon>
        <taxon>Decapoda</taxon>
        <taxon>Pleocyemata</taxon>
        <taxon>Astacidea</taxon>
        <taxon>Nephropoidea</taxon>
        <taxon>Nephropidae</taxon>
        <taxon>Homarus</taxon>
    </lineage>
</organism>
<dbReference type="Proteomes" id="UP000747542">
    <property type="component" value="Unassembled WGS sequence"/>
</dbReference>
<dbReference type="Pfam" id="PF15299">
    <property type="entry name" value="ALS2CR8"/>
    <property type="match status" value="1"/>
</dbReference>
<dbReference type="EMBL" id="JAHLQT010036987">
    <property type="protein sequence ID" value="KAG7157677.1"/>
    <property type="molecule type" value="Genomic_DNA"/>
</dbReference>
<gene>
    <name evidence="2" type="primary">Carf-L2</name>
    <name evidence="2" type="ORF">Hamer_G018739</name>
</gene>
<evidence type="ECO:0000256" key="1">
    <source>
        <dbReference type="SAM" id="MobiDB-lite"/>
    </source>
</evidence>